<dbReference type="Pfam" id="PF11350">
    <property type="entry name" value="DUF3152"/>
    <property type="match status" value="1"/>
</dbReference>
<feature type="compositionally biased region" description="Basic and acidic residues" evidence="1">
    <location>
        <begin position="108"/>
        <end position="117"/>
    </location>
</feature>
<dbReference type="EMBL" id="WBSM01000002">
    <property type="protein sequence ID" value="KAB8288657.1"/>
    <property type="molecule type" value="Genomic_DNA"/>
</dbReference>
<dbReference type="SUPFAM" id="SSF55486">
    <property type="entry name" value="Metalloproteases ('zincins'), catalytic domain"/>
    <property type="match status" value="1"/>
</dbReference>
<feature type="domain" description="DUF3152" evidence="2">
    <location>
        <begin position="159"/>
        <end position="308"/>
    </location>
</feature>
<dbReference type="InterPro" id="IPR022603">
    <property type="entry name" value="DUF3152"/>
</dbReference>
<organism evidence="3 4">
    <name type="scientific">Bifidobacterium ramosum</name>
    <dbReference type="NCBI Taxonomy" id="1798158"/>
    <lineage>
        <taxon>Bacteria</taxon>
        <taxon>Bacillati</taxon>
        <taxon>Actinomycetota</taxon>
        <taxon>Actinomycetes</taxon>
        <taxon>Bifidobacteriales</taxon>
        <taxon>Bifidobacteriaceae</taxon>
        <taxon>Bifidobacterium</taxon>
    </lineage>
</organism>
<dbReference type="Proteomes" id="UP000482084">
    <property type="component" value="Unassembled WGS sequence"/>
</dbReference>
<evidence type="ECO:0000313" key="4">
    <source>
        <dbReference type="Proteomes" id="UP000482084"/>
    </source>
</evidence>
<evidence type="ECO:0000259" key="2">
    <source>
        <dbReference type="Pfam" id="PF11350"/>
    </source>
</evidence>
<proteinExistence type="predicted"/>
<gene>
    <name evidence="3" type="ORF">DSM100688_0659</name>
</gene>
<accession>A0A6L4X117</accession>
<reference evidence="3 4" key="1">
    <citation type="submission" date="2019-10" db="EMBL/GenBank/DDBJ databases">
        <title>Characterization of the phylogenetic diversity of two novel species belonging to the genus Bifidobacterium: Bifidobacterium cebidarum sp. nov. and Bifidobacterium leontopitheci sp. nov.</title>
        <authorList>
            <person name="Lugli G.A."/>
            <person name="Duranti S."/>
            <person name="Milani C."/>
            <person name="Turroni F."/>
            <person name="Ventura M."/>
        </authorList>
    </citation>
    <scope>NUCLEOTIDE SEQUENCE [LARGE SCALE GENOMIC DNA]</scope>
    <source>
        <strain evidence="3 4">DSM 100688</strain>
    </source>
</reference>
<dbReference type="RefSeq" id="WP_239519319.1">
    <property type="nucleotide sequence ID" value="NZ_WBSM01000002.1"/>
</dbReference>
<evidence type="ECO:0000256" key="1">
    <source>
        <dbReference type="SAM" id="MobiDB-lite"/>
    </source>
</evidence>
<sequence length="323" mass="34930">MKRPILPPFRFLDLLRGRLGGRWNTDRVSMIRRVAVVLVAVLLTAGVWCSTASAGWMLRGYRVAAMTGSSQAADDRSTNDRNAAEATTKADDGHGSSKTSKPSGTSERANDAAKTTDVKAADRAAMLAADTAAKPLSDREQSAILRKAESTAKAANDGADPVVYTYCLQTRGDVGSTTAFANTVFSTLNDPHGWPRAGATFRPVAERDCGTADMDIILAAANTMSEFSPYCSPEYSCRVGQQVIINDDRWNNAVNAWLDAGGTFERYREMVINHEVGHRLGHIDNETTCAGAGQRAPLMQEQSMHLDGCVANEWPLDDELWIG</sequence>
<protein>
    <recommendedName>
        <fullName evidence="2">DUF3152 domain-containing protein</fullName>
    </recommendedName>
</protein>
<dbReference type="AlphaFoldDB" id="A0A6L4X117"/>
<feature type="compositionally biased region" description="Basic and acidic residues" evidence="1">
    <location>
        <begin position="73"/>
        <end position="95"/>
    </location>
</feature>
<comment type="caution">
    <text evidence="3">The sequence shown here is derived from an EMBL/GenBank/DDBJ whole genome shotgun (WGS) entry which is preliminary data.</text>
</comment>
<feature type="compositionally biased region" description="Low complexity" evidence="1">
    <location>
        <begin position="96"/>
        <end position="106"/>
    </location>
</feature>
<name>A0A6L4X117_9BIFI</name>
<feature type="region of interest" description="Disordered" evidence="1">
    <location>
        <begin position="68"/>
        <end position="117"/>
    </location>
</feature>
<evidence type="ECO:0000313" key="3">
    <source>
        <dbReference type="EMBL" id="KAB8288657.1"/>
    </source>
</evidence>
<keyword evidence="4" id="KW-1185">Reference proteome</keyword>